<keyword evidence="2" id="KW-1185">Reference proteome</keyword>
<dbReference type="EMBL" id="FOGL01000007">
    <property type="protein sequence ID" value="SER64969.1"/>
    <property type="molecule type" value="Genomic_DNA"/>
</dbReference>
<sequence length="55" mass="6631">MISVVLKESSGKKKFFNLPKEDEIHFTLEEKEKEEKEQVVNKVFQELDKKYQNDK</sequence>
<name>A0A1H9QYS8_9BACI</name>
<dbReference type="STRING" id="531814.SAMN04487944_107138"/>
<dbReference type="AlphaFoldDB" id="A0A1H9QYS8"/>
<gene>
    <name evidence="1" type="ORF">SAMN04487944_107138</name>
</gene>
<evidence type="ECO:0000313" key="1">
    <source>
        <dbReference type="EMBL" id="SER64969.1"/>
    </source>
</evidence>
<organism evidence="1 2">
    <name type="scientific">Gracilibacillus ureilyticus</name>
    <dbReference type="NCBI Taxonomy" id="531814"/>
    <lineage>
        <taxon>Bacteria</taxon>
        <taxon>Bacillati</taxon>
        <taxon>Bacillota</taxon>
        <taxon>Bacilli</taxon>
        <taxon>Bacillales</taxon>
        <taxon>Bacillaceae</taxon>
        <taxon>Gracilibacillus</taxon>
    </lineage>
</organism>
<protein>
    <submittedName>
        <fullName evidence="1">Uncharacterized protein</fullName>
    </submittedName>
</protein>
<accession>A0A1H9QYS8</accession>
<reference evidence="1 2" key="1">
    <citation type="submission" date="2016-10" db="EMBL/GenBank/DDBJ databases">
        <authorList>
            <person name="de Groot N.N."/>
        </authorList>
    </citation>
    <scope>NUCLEOTIDE SEQUENCE [LARGE SCALE GENOMIC DNA]</scope>
    <source>
        <strain evidence="1 2">CGMCC 1.7727</strain>
    </source>
</reference>
<proteinExistence type="predicted"/>
<evidence type="ECO:0000313" key="2">
    <source>
        <dbReference type="Proteomes" id="UP000199687"/>
    </source>
</evidence>
<dbReference type="Proteomes" id="UP000199687">
    <property type="component" value="Unassembled WGS sequence"/>
</dbReference>